<evidence type="ECO:0000256" key="8">
    <source>
        <dbReference type="ARBA" id="ARBA00022777"/>
    </source>
</evidence>
<dbReference type="FunFam" id="3.30.200.20:FF:000178">
    <property type="entry name" value="serine/threonine-protein kinase PBS1-like"/>
    <property type="match status" value="1"/>
</dbReference>
<dbReference type="InterPro" id="IPR008271">
    <property type="entry name" value="Ser/Thr_kinase_AS"/>
</dbReference>
<dbReference type="SMART" id="SM00220">
    <property type="entry name" value="S_TKc"/>
    <property type="match status" value="1"/>
</dbReference>
<keyword evidence="6" id="KW-0732">Signal</keyword>
<sequence length="982" mass="112834">MATLQKFKLLATQRPENKKGISDSEPPEQDELEIVQEEPQTSKDAEIEALRKERDVLIEALKNQQLRNRVEETDRNNGCAKGPPNHRLTIPRSQDPQDHWASRLEFHRDGDYERDVVFEHHREPLSFHREHHRVRVMNPWRVRELQDQRLPNPNTLHLGYDWVKPPVETHGRPYFGLPKSFGVGQPRTHQVFEPFGHFNPSPDPSLDPIHERRLDLKGDRLNNDTFYTNRELRHHHEPTGHDRDQCRPSIFDHELHYSQHLNHGFDRNSDCEPHHLQNNHRCNTFNHDRDPHQPPIFDHELRQPPIFERELHRPHVLDHGFDLESRRLHQLGFDRAPGFEQALPYVNLAQLGFDHTPSSYNLAPPSFDREFPQTRVGHDRLAPPPFDREHHQRDQMEGDYEGDWGFHHPHGLTHELLCASNVGQPRPNISFDPFRGFGTSPGPGLGLERSHNMGFDRAASGQDRNTHNSNREPWGFDQAPRYQHQGNKSCDYSKYLNSGSSMPKAYGEGYDKTVFSYNEISVEQPPVYDIEQLILEHCIQEDFGINKILGLLRKDKPLQEVNAKYKAQLPQNEHPDKDELVSLLGAEFDLEVHVSDDCSSCYGRRGTCEVQKEDKDKFYCAEKKENKNIKVWVALATSSAGIGVLMVIICCFKRQFSSIQIIKFWKKETLIHKSVEAFLKNHGPLGIRRYSYSDIKTMTNSFKDKLGQGGYGGVYKGKLQDGCLVAVKVLKELKGNGEEFINEVASISRTSHVNIVTLKGFCFEGSKRALIYEFLPNGSLEKFIYKGNTSNVDHQLGWETLYKIAVGIARGLEYLHRGCNTRILHFDIKPHNILLDENFCPKISDFGLAKICPREKSIISTLGARGTIGYIAPENIDVSVDCTSEIYFPHWIYKRLELDEELGLQGLLNEADQEGARKMILVSLWCIQNDPSNRPPMSRVVEMLEGSLDSFQIPPKPFLSSPPRSPVDSSTVMRSLQYDSVS</sequence>
<dbReference type="GO" id="GO:0016020">
    <property type="term" value="C:membrane"/>
    <property type="evidence" value="ECO:0007669"/>
    <property type="project" value="UniProtKB-SubCell"/>
</dbReference>
<evidence type="ECO:0000256" key="9">
    <source>
        <dbReference type="ARBA" id="ARBA00022840"/>
    </source>
</evidence>
<keyword evidence="9 15" id="KW-0067">ATP-binding</keyword>
<dbReference type="EMBL" id="OIVN01006458">
    <property type="protein sequence ID" value="SPD33502.1"/>
    <property type="molecule type" value="Genomic_DNA"/>
</dbReference>
<keyword evidence="8" id="KW-0418">Kinase</keyword>
<feature type="region of interest" description="Disordered" evidence="16">
    <location>
        <begin position="71"/>
        <end position="96"/>
    </location>
</feature>
<dbReference type="InterPro" id="IPR045874">
    <property type="entry name" value="LRK10/LRL21-25-like"/>
</dbReference>
<keyword evidence="3" id="KW-0723">Serine/threonine-protein kinase</keyword>
<reference evidence="18" key="1">
    <citation type="submission" date="2018-02" db="EMBL/GenBank/DDBJ databases">
        <authorList>
            <person name="Cohen D.B."/>
            <person name="Kent A.D."/>
        </authorList>
    </citation>
    <scope>NUCLEOTIDE SEQUENCE</scope>
</reference>
<organism evidence="18">
    <name type="scientific">Fagus sylvatica</name>
    <name type="common">Beechnut</name>
    <dbReference type="NCBI Taxonomy" id="28930"/>
    <lineage>
        <taxon>Eukaryota</taxon>
        <taxon>Viridiplantae</taxon>
        <taxon>Streptophyta</taxon>
        <taxon>Embryophyta</taxon>
        <taxon>Tracheophyta</taxon>
        <taxon>Spermatophyta</taxon>
        <taxon>Magnoliopsida</taxon>
        <taxon>eudicotyledons</taxon>
        <taxon>Gunneridae</taxon>
        <taxon>Pentapetalae</taxon>
        <taxon>rosids</taxon>
        <taxon>fabids</taxon>
        <taxon>Fagales</taxon>
        <taxon>Fagaceae</taxon>
        <taxon>Fagus</taxon>
    </lineage>
</organism>
<keyword evidence="4" id="KW-0808">Transferase</keyword>
<comment type="catalytic activity">
    <reaction evidence="13">
        <text>L-threonyl-[protein] + ATP = O-phospho-L-threonyl-[protein] + ADP + H(+)</text>
        <dbReference type="Rhea" id="RHEA:46608"/>
        <dbReference type="Rhea" id="RHEA-COMP:11060"/>
        <dbReference type="Rhea" id="RHEA-COMP:11605"/>
        <dbReference type="ChEBI" id="CHEBI:15378"/>
        <dbReference type="ChEBI" id="CHEBI:30013"/>
        <dbReference type="ChEBI" id="CHEBI:30616"/>
        <dbReference type="ChEBI" id="CHEBI:61977"/>
        <dbReference type="ChEBI" id="CHEBI:456216"/>
        <dbReference type="EC" id="2.7.11.1"/>
    </reaction>
</comment>
<feature type="region of interest" description="Disordered" evidence="16">
    <location>
        <begin position="954"/>
        <end position="982"/>
    </location>
</feature>
<evidence type="ECO:0000256" key="7">
    <source>
        <dbReference type="ARBA" id="ARBA00022741"/>
    </source>
</evidence>
<evidence type="ECO:0000256" key="11">
    <source>
        <dbReference type="ARBA" id="ARBA00023136"/>
    </source>
</evidence>
<name>A0A2N9J8C1_FAGSY</name>
<dbReference type="Pfam" id="PF00069">
    <property type="entry name" value="Pkinase"/>
    <property type="match status" value="1"/>
</dbReference>
<keyword evidence="12" id="KW-0325">Glycoprotein</keyword>
<feature type="region of interest" description="Disordered" evidence="16">
    <location>
        <begin position="1"/>
        <end position="44"/>
    </location>
</feature>
<evidence type="ECO:0000256" key="2">
    <source>
        <dbReference type="ARBA" id="ARBA00012513"/>
    </source>
</evidence>
<evidence type="ECO:0000256" key="13">
    <source>
        <dbReference type="ARBA" id="ARBA00047899"/>
    </source>
</evidence>
<evidence type="ECO:0000256" key="5">
    <source>
        <dbReference type="ARBA" id="ARBA00022692"/>
    </source>
</evidence>
<gene>
    <name evidence="18" type="ORF">FSB_LOCUS61384</name>
</gene>
<evidence type="ECO:0000256" key="16">
    <source>
        <dbReference type="SAM" id="MobiDB-lite"/>
    </source>
</evidence>
<protein>
    <recommendedName>
        <fullName evidence="2">non-specific serine/threonine protein kinase</fullName>
        <ecNumber evidence="2">2.7.11.1</ecNumber>
    </recommendedName>
</protein>
<dbReference type="PROSITE" id="PS00107">
    <property type="entry name" value="PROTEIN_KINASE_ATP"/>
    <property type="match status" value="1"/>
</dbReference>
<keyword evidence="5" id="KW-0812">Transmembrane</keyword>
<comment type="catalytic activity">
    <reaction evidence="14">
        <text>L-seryl-[protein] + ATP = O-phospho-L-seryl-[protein] + ADP + H(+)</text>
        <dbReference type="Rhea" id="RHEA:17989"/>
        <dbReference type="Rhea" id="RHEA-COMP:9863"/>
        <dbReference type="Rhea" id="RHEA-COMP:11604"/>
        <dbReference type="ChEBI" id="CHEBI:15378"/>
        <dbReference type="ChEBI" id="CHEBI:29999"/>
        <dbReference type="ChEBI" id="CHEBI:30616"/>
        <dbReference type="ChEBI" id="CHEBI:83421"/>
        <dbReference type="ChEBI" id="CHEBI:456216"/>
        <dbReference type="EC" id="2.7.11.1"/>
    </reaction>
</comment>
<evidence type="ECO:0000256" key="4">
    <source>
        <dbReference type="ARBA" id="ARBA00022679"/>
    </source>
</evidence>
<feature type="region of interest" description="Disordered" evidence="16">
    <location>
        <begin position="459"/>
        <end position="482"/>
    </location>
</feature>
<dbReference type="PANTHER" id="PTHR27009">
    <property type="entry name" value="RUST RESISTANCE KINASE LR10-RELATED"/>
    <property type="match status" value="1"/>
</dbReference>
<dbReference type="InterPro" id="IPR011009">
    <property type="entry name" value="Kinase-like_dom_sf"/>
</dbReference>
<keyword evidence="10" id="KW-1133">Transmembrane helix</keyword>
<evidence type="ECO:0000256" key="15">
    <source>
        <dbReference type="PROSITE-ProRule" id="PRU10141"/>
    </source>
</evidence>
<evidence type="ECO:0000256" key="12">
    <source>
        <dbReference type="ARBA" id="ARBA00023180"/>
    </source>
</evidence>
<dbReference type="SUPFAM" id="SSF56112">
    <property type="entry name" value="Protein kinase-like (PK-like)"/>
    <property type="match status" value="1"/>
</dbReference>
<feature type="binding site" evidence="15">
    <location>
        <position position="728"/>
    </location>
    <ligand>
        <name>ATP</name>
        <dbReference type="ChEBI" id="CHEBI:30616"/>
    </ligand>
</feature>
<evidence type="ECO:0000256" key="1">
    <source>
        <dbReference type="ARBA" id="ARBA00004479"/>
    </source>
</evidence>
<dbReference type="PROSITE" id="PS50011">
    <property type="entry name" value="PROTEIN_KINASE_DOM"/>
    <property type="match status" value="1"/>
</dbReference>
<dbReference type="EC" id="2.7.11.1" evidence="2"/>
<evidence type="ECO:0000259" key="17">
    <source>
        <dbReference type="PROSITE" id="PS50011"/>
    </source>
</evidence>
<comment type="subcellular location">
    <subcellularLocation>
        <location evidence="1">Membrane</location>
        <topology evidence="1">Single-pass type I membrane protein</topology>
    </subcellularLocation>
</comment>
<evidence type="ECO:0000256" key="14">
    <source>
        <dbReference type="ARBA" id="ARBA00048679"/>
    </source>
</evidence>
<keyword evidence="11" id="KW-0472">Membrane</keyword>
<feature type="compositionally biased region" description="Acidic residues" evidence="16">
    <location>
        <begin position="25"/>
        <end position="36"/>
    </location>
</feature>
<evidence type="ECO:0000313" key="18">
    <source>
        <dbReference type="EMBL" id="SPD33502.1"/>
    </source>
</evidence>
<feature type="domain" description="Protein kinase" evidence="17">
    <location>
        <begin position="700"/>
        <end position="959"/>
    </location>
</feature>
<dbReference type="FunFam" id="1.10.510.10:FF:001023">
    <property type="entry name" value="Os07g0541700 protein"/>
    <property type="match status" value="1"/>
</dbReference>
<dbReference type="Gene3D" id="1.10.510.10">
    <property type="entry name" value="Transferase(Phosphotransferase) domain 1"/>
    <property type="match status" value="1"/>
</dbReference>
<dbReference type="InterPro" id="IPR000719">
    <property type="entry name" value="Prot_kinase_dom"/>
</dbReference>
<dbReference type="Gene3D" id="3.30.200.20">
    <property type="entry name" value="Phosphorylase Kinase, domain 1"/>
    <property type="match status" value="1"/>
</dbReference>
<dbReference type="AlphaFoldDB" id="A0A2N9J8C1"/>
<dbReference type="InterPro" id="IPR017441">
    <property type="entry name" value="Protein_kinase_ATP_BS"/>
</dbReference>
<feature type="compositionally biased region" description="Polar residues" evidence="16">
    <location>
        <begin position="967"/>
        <end position="982"/>
    </location>
</feature>
<dbReference type="PROSITE" id="PS00108">
    <property type="entry name" value="PROTEIN_KINASE_ST"/>
    <property type="match status" value="1"/>
</dbReference>
<proteinExistence type="predicted"/>
<accession>A0A2N9J8C1</accession>
<dbReference type="GO" id="GO:0005524">
    <property type="term" value="F:ATP binding"/>
    <property type="evidence" value="ECO:0007669"/>
    <property type="project" value="UniProtKB-UniRule"/>
</dbReference>
<evidence type="ECO:0000256" key="10">
    <source>
        <dbReference type="ARBA" id="ARBA00022989"/>
    </source>
</evidence>
<evidence type="ECO:0000256" key="6">
    <source>
        <dbReference type="ARBA" id="ARBA00022729"/>
    </source>
</evidence>
<dbReference type="GO" id="GO:0004674">
    <property type="term" value="F:protein serine/threonine kinase activity"/>
    <property type="evidence" value="ECO:0007669"/>
    <property type="project" value="UniProtKB-KW"/>
</dbReference>
<evidence type="ECO:0000256" key="3">
    <source>
        <dbReference type="ARBA" id="ARBA00022527"/>
    </source>
</evidence>
<keyword evidence="7 15" id="KW-0547">Nucleotide-binding</keyword>